<evidence type="ECO:0000256" key="2">
    <source>
        <dbReference type="SAM" id="MobiDB-lite"/>
    </source>
</evidence>
<dbReference type="InterPro" id="IPR036641">
    <property type="entry name" value="HPT_dom_sf"/>
</dbReference>
<accession>A0AAN6TY49</accession>
<dbReference type="SUPFAM" id="SSF47226">
    <property type="entry name" value="Histidine-containing phosphotransfer domain, HPT domain"/>
    <property type="match status" value="1"/>
</dbReference>
<dbReference type="Gene3D" id="1.20.120.160">
    <property type="entry name" value="HPT domain"/>
    <property type="match status" value="1"/>
</dbReference>
<dbReference type="CDD" id="cd00088">
    <property type="entry name" value="HPT"/>
    <property type="match status" value="1"/>
</dbReference>
<comment type="caution">
    <text evidence="4">The sequence shown here is derived from an EMBL/GenBank/DDBJ whole genome shotgun (WGS) entry which is preliminary data.</text>
</comment>
<dbReference type="GO" id="GO:0005634">
    <property type="term" value="C:nucleus"/>
    <property type="evidence" value="ECO:0007669"/>
    <property type="project" value="TreeGrafter"/>
</dbReference>
<name>A0AAN6TY49_9PEZI</name>
<protein>
    <submittedName>
        <fullName evidence="4">Histidine-phosphotransfer domain, HPT domain-containing protein</fullName>
    </submittedName>
</protein>
<evidence type="ECO:0000313" key="5">
    <source>
        <dbReference type="Proteomes" id="UP001302602"/>
    </source>
</evidence>
<feature type="compositionally biased region" description="Acidic residues" evidence="2">
    <location>
        <begin position="14"/>
        <end position="24"/>
    </location>
</feature>
<organism evidence="4 5">
    <name type="scientific">Parathielavia appendiculata</name>
    <dbReference type="NCBI Taxonomy" id="2587402"/>
    <lineage>
        <taxon>Eukaryota</taxon>
        <taxon>Fungi</taxon>
        <taxon>Dikarya</taxon>
        <taxon>Ascomycota</taxon>
        <taxon>Pezizomycotina</taxon>
        <taxon>Sordariomycetes</taxon>
        <taxon>Sordariomycetidae</taxon>
        <taxon>Sordariales</taxon>
        <taxon>Chaetomiaceae</taxon>
        <taxon>Parathielavia</taxon>
    </lineage>
</organism>
<dbReference type="PROSITE" id="PS50894">
    <property type="entry name" value="HPT"/>
    <property type="match status" value="1"/>
</dbReference>
<dbReference type="GeneID" id="87824372"/>
<dbReference type="AlphaFoldDB" id="A0AAN6TY49"/>
<feature type="domain" description="HPt" evidence="3">
    <location>
        <begin position="43"/>
        <end position="148"/>
    </location>
</feature>
<dbReference type="InterPro" id="IPR045871">
    <property type="entry name" value="AHP1-5/YPD1"/>
</dbReference>
<dbReference type="PANTHER" id="PTHR28242:SF52">
    <property type="entry name" value="PHOSPHORELAY INTERMEDIATE PROTEIN YPD1"/>
    <property type="match status" value="1"/>
</dbReference>
<keyword evidence="5" id="KW-1185">Reference proteome</keyword>
<feature type="modified residue" description="Phosphohistidine" evidence="1">
    <location>
        <position position="82"/>
    </location>
</feature>
<feature type="compositionally biased region" description="Basic and acidic residues" evidence="2">
    <location>
        <begin position="1"/>
        <end position="13"/>
    </location>
</feature>
<evidence type="ECO:0000256" key="1">
    <source>
        <dbReference type="PROSITE-ProRule" id="PRU00110"/>
    </source>
</evidence>
<feature type="region of interest" description="Disordered" evidence="2">
    <location>
        <begin position="1"/>
        <end position="24"/>
    </location>
</feature>
<evidence type="ECO:0000313" key="4">
    <source>
        <dbReference type="EMBL" id="KAK4122925.1"/>
    </source>
</evidence>
<reference evidence="4" key="1">
    <citation type="journal article" date="2023" name="Mol. Phylogenet. Evol.">
        <title>Genome-scale phylogeny and comparative genomics of the fungal order Sordariales.</title>
        <authorList>
            <person name="Hensen N."/>
            <person name="Bonometti L."/>
            <person name="Westerberg I."/>
            <person name="Brannstrom I.O."/>
            <person name="Guillou S."/>
            <person name="Cros-Aarteil S."/>
            <person name="Calhoun S."/>
            <person name="Haridas S."/>
            <person name="Kuo A."/>
            <person name="Mondo S."/>
            <person name="Pangilinan J."/>
            <person name="Riley R."/>
            <person name="LaButti K."/>
            <person name="Andreopoulos B."/>
            <person name="Lipzen A."/>
            <person name="Chen C."/>
            <person name="Yan M."/>
            <person name="Daum C."/>
            <person name="Ng V."/>
            <person name="Clum A."/>
            <person name="Steindorff A."/>
            <person name="Ohm R.A."/>
            <person name="Martin F."/>
            <person name="Silar P."/>
            <person name="Natvig D.O."/>
            <person name="Lalanne C."/>
            <person name="Gautier V."/>
            <person name="Ament-Velasquez S.L."/>
            <person name="Kruys A."/>
            <person name="Hutchinson M.I."/>
            <person name="Powell A.J."/>
            <person name="Barry K."/>
            <person name="Miller A.N."/>
            <person name="Grigoriev I.V."/>
            <person name="Debuchy R."/>
            <person name="Gladieux P."/>
            <person name="Hiltunen Thoren M."/>
            <person name="Johannesson H."/>
        </authorList>
    </citation>
    <scope>NUCLEOTIDE SEQUENCE</scope>
    <source>
        <strain evidence="4">CBS 731.68</strain>
    </source>
</reference>
<proteinExistence type="predicted"/>
<dbReference type="PANTHER" id="PTHR28242">
    <property type="entry name" value="PHOSPHORELAY INTERMEDIATE PROTEIN YPD1"/>
    <property type="match status" value="1"/>
</dbReference>
<keyword evidence="1" id="KW-0597">Phosphoprotein</keyword>
<sequence>MRGIDDRSLRQDEQEIDDMPEFGDDVDNELFSQILEMDESEEDRDFSAPLVLNFFEQAEETFAKMQEALNAKNLESLSSLGHFLKGSSATLGFNKIRDGCQIIQQYGHQLNVDGTPETDPAVCLKRIAEALSTVQADTAKLEKVMKKFFSQTE</sequence>
<reference evidence="4" key="2">
    <citation type="submission" date="2023-05" db="EMBL/GenBank/DDBJ databases">
        <authorList>
            <consortium name="Lawrence Berkeley National Laboratory"/>
            <person name="Steindorff A."/>
            <person name="Hensen N."/>
            <person name="Bonometti L."/>
            <person name="Westerberg I."/>
            <person name="Brannstrom I.O."/>
            <person name="Guillou S."/>
            <person name="Cros-Aarteil S."/>
            <person name="Calhoun S."/>
            <person name="Haridas S."/>
            <person name="Kuo A."/>
            <person name="Mondo S."/>
            <person name="Pangilinan J."/>
            <person name="Riley R."/>
            <person name="Labutti K."/>
            <person name="Andreopoulos B."/>
            <person name="Lipzen A."/>
            <person name="Chen C."/>
            <person name="Yanf M."/>
            <person name="Daum C."/>
            <person name="Ng V."/>
            <person name="Clum A."/>
            <person name="Ohm R."/>
            <person name="Martin F."/>
            <person name="Silar P."/>
            <person name="Natvig D."/>
            <person name="Lalanne C."/>
            <person name="Gautier V."/>
            <person name="Ament-Velasquez S.L."/>
            <person name="Kruys A."/>
            <person name="Hutchinson M.I."/>
            <person name="Powell A.J."/>
            <person name="Barry K."/>
            <person name="Miller A.N."/>
            <person name="Grigoriev I.V."/>
            <person name="Debuchy R."/>
            <person name="Gladieux P."/>
            <person name="Thoren M.H."/>
            <person name="Johannesson H."/>
        </authorList>
    </citation>
    <scope>NUCLEOTIDE SEQUENCE</scope>
    <source>
        <strain evidence="4">CBS 731.68</strain>
    </source>
</reference>
<dbReference type="RefSeq" id="XP_062646696.1">
    <property type="nucleotide sequence ID" value="XM_062787602.1"/>
</dbReference>
<dbReference type="Pfam" id="PF01627">
    <property type="entry name" value="Hpt"/>
    <property type="match status" value="1"/>
</dbReference>
<dbReference type="Proteomes" id="UP001302602">
    <property type="component" value="Unassembled WGS sequence"/>
</dbReference>
<dbReference type="GO" id="GO:0009927">
    <property type="term" value="F:histidine phosphotransfer kinase activity"/>
    <property type="evidence" value="ECO:0007669"/>
    <property type="project" value="InterPro"/>
</dbReference>
<dbReference type="EMBL" id="MU853230">
    <property type="protein sequence ID" value="KAK4122925.1"/>
    <property type="molecule type" value="Genomic_DNA"/>
</dbReference>
<gene>
    <name evidence="4" type="ORF">N657DRAFT_485491</name>
</gene>
<dbReference type="SMART" id="SM00073">
    <property type="entry name" value="HPT"/>
    <property type="match status" value="1"/>
</dbReference>
<dbReference type="InterPro" id="IPR008207">
    <property type="entry name" value="Sig_transdc_His_kin_Hpt_dom"/>
</dbReference>
<dbReference type="GO" id="GO:0000160">
    <property type="term" value="P:phosphorelay signal transduction system"/>
    <property type="evidence" value="ECO:0007669"/>
    <property type="project" value="InterPro"/>
</dbReference>
<dbReference type="GO" id="GO:0005737">
    <property type="term" value="C:cytoplasm"/>
    <property type="evidence" value="ECO:0007669"/>
    <property type="project" value="TreeGrafter"/>
</dbReference>
<evidence type="ECO:0000259" key="3">
    <source>
        <dbReference type="PROSITE" id="PS50894"/>
    </source>
</evidence>
<dbReference type="GO" id="GO:0043424">
    <property type="term" value="F:protein histidine kinase binding"/>
    <property type="evidence" value="ECO:0007669"/>
    <property type="project" value="InterPro"/>
</dbReference>